<dbReference type="InterPro" id="IPR001173">
    <property type="entry name" value="Glyco_trans_2-like"/>
</dbReference>
<dbReference type="CDD" id="cd02511">
    <property type="entry name" value="Beta4Glucosyltransferase"/>
    <property type="match status" value="1"/>
</dbReference>
<dbReference type="GO" id="GO:0016740">
    <property type="term" value="F:transferase activity"/>
    <property type="evidence" value="ECO:0007669"/>
    <property type="project" value="UniProtKB-KW"/>
</dbReference>
<evidence type="ECO:0000259" key="1">
    <source>
        <dbReference type="Pfam" id="PF00535"/>
    </source>
</evidence>
<dbReference type="EMBL" id="CP008921">
    <property type="protein sequence ID" value="AIG43513.1"/>
    <property type="molecule type" value="Genomic_DNA"/>
</dbReference>
<dbReference type="PANTHER" id="PTHR43630">
    <property type="entry name" value="POLY-BETA-1,6-N-ACETYL-D-GLUCOSAMINE SYNTHASE"/>
    <property type="match status" value="1"/>
</dbReference>
<proteinExistence type="predicted"/>
<dbReference type="SUPFAM" id="SSF53448">
    <property type="entry name" value="Nucleotide-diphospho-sugar transferases"/>
    <property type="match status" value="1"/>
</dbReference>
<sequence>MSLINPIPDTNWLKNNKDNLRISDEAYLELVQIYDLIDSIDWEYSRINDDATLIDKINQFATNRKKTTVSVVYIVKNEENFILKSLASIIDFADEIIIVDTGSTDGTLECITELSREKIFLYTFEWCDDFSKARNYANSHASCEWILVLDADEVVDDFKNLKLLLSYFKLFDSFSDTVFNFNIIRGSDYYKTGKLISNTGAFQYRGRVHESFYSINNKDIYYANLKINVYGQKRENKEKASYYNELLLKTMLDYPTDSRWCYYYFRDNYSQINLNQMFEYSCKSIFKRGNVVSENNFISNYFSVHIIMFILSKMIDENNYILFDCYLNLIEKKVSGHSDFIFLKYAREFRLIQEDILNSMKSFLEEYNKCLFSENIFSPNCINSLLGYYLFLGGFFEESGLIFRELNLNIRDYPSFINENLINYFQKIHDESYSCNDF</sequence>
<dbReference type="RefSeq" id="WP_024381593.1">
    <property type="nucleotide sequence ID" value="NZ_ALLE01000030.1"/>
</dbReference>
<feature type="domain" description="Glycosyltransferase 2-like" evidence="1">
    <location>
        <begin position="70"/>
        <end position="169"/>
    </location>
</feature>
<accession>A0A075SI65</accession>
<protein>
    <submittedName>
        <fullName evidence="2">Glycosyl transferase family 2</fullName>
    </submittedName>
</protein>
<dbReference type="PATRIC" id="fig|1214179.4.peg.1070"/>
<dbReference type="Proteomes" id="UP000028185">
    <property type="component" value="Chromosome"/>
</dbReference>
<keyword evidence="2" id="KW-0808">Transferase</keyword>
<dbReference type="HOGENOM" id="CLU_023736_2_0_9"/>
<dbReference type="AlphaFoldDB" id="A0A075SI65"/>
<dbReference type="PANTHER" id="PTHR43630:SF2">
    <property type="entry name" value="GLYCOSYLTRANSFERASE"/>
    <property type="match status" value="1"/>
</dbReference>
<evidence type="ECO:0000313" key="2">
    <source>
        <dbReference type="EMBL" id="AIG43513.1"/>
    </source>
</evidence>
<dbReference type="InterPro" id="IPR029044">
    <property type="entry name" value="Nucleotide-diphossugar_trans"/>
</dbReference>
<dbReference type="Pfam" id="PF00535">
    <property type="entry name" value="Glycos_transf_2"/>
    <property type="match status" value="1"/>
</dbReference>
<organism evidence="2 3">
    <name type="scientific">Streptococcus suis 6407</name>
    <dbReference type="NCBI Taxonomy" id="1214179"/>
    <lineage>
        <taxon>Bacteria</taxon>
        <taxon>Bacillati</taxon>
        <taxon>Bacillota</taxon>
        <taxon>Bacilli</taxon>
        <taxon>Lactobacillales</taxon>
        <taxon>Streptococcaceae</taxon>
        <taxon>Streptococcus</taxon>
    </lineage>
</organism>
<name>A0A075SI65_STRSU</name>
<reference evidence="2 3" key="1">
    <citation type="journal article" date="2014" name="Genome Announc.">
        <title>Whole-Genome Sequence of Streptococcus suis Serotype 4 Reference Strain 6407.</title>
        <authorList>
            <person name="Wang K."/>
            <person name="Chen J."/>
            <person name="Yao H."/>
            <person name="Lu C."/>
        </authorList>
    </citation>
    <scope>NUCLEOTIDE SEQUENCE [LARGE SCALE GENOMIC DNA]</scope>
    <source>
        <strain evidence="2">6407</strain>
    </source>
</reference>
<gene>
    <name evidence="2" type="ORF">ID09_05525</name>
</gene>
<dbReference type="Gene3D" id="3.90.550.10">
    <property type="entry name" value="Spore Coat Polysaccharide Biosynthesis Protein SpsA, Chain A"/>
    <property type="match status" value="1"/>
</dbReference>
<evidence type="ECO:0000313" key="3">
    <source>
        <dbReference type="Proteomes" id="UP000028185"/>
    </source>
</evidence>